<protein>
    <submittedName>
        <fullName evidence="1">Uncharacterized protein</fullName>
    </submittedName>
</protein>
<sequence>MEEKRMFINAKMVGHAQKHPDEWHNIILEDMNEIKGTSGRLRNSYTGQIKCDASINTFKELKETASYRSNWRIGVYHVNMAVKDSIGGWKDNAYVYQTSKACTTMKNFAGNSWPVILNSFRLSECPWSPGVFITKGFDLTNAIAKGSFPKQMFYGTYKYRLFFKDIKNKQKGCIIFLIDIKRPWESA</sequence>
<gene>
    <name evidence="1" type="ORF">CINCED_3A001665</name>
</gene>
<keyword evidence="2" id="KW-1185">Reference proteome</keyword>
<dbReference type="OrthoDB" id="6581617at2759"/>
<accession>A0A5E4N6T3</accession>
<dbReference type="Proteomes" id="UP000325440">
    <property type="component" value="Unassembled WGS sequence"/>
</dbReference>
<proteinExistence type="predicted"/>
<evidence type="ECO:0000313" key="1">
    <source>
        <dbReference type="EMBL" id="VVC38086.1"/>
    </source>
</evidence>
<reference evidence="1 2" key="1">
    <citation type="submission" date="2019-08" db="EMBL/GenBank/DDBJ databases">
        <authorList>
            <person name="Alioto T."/>
            <person name="Alioto T."/>
            <person name="Gomez Garrido J."/>
        </authorList>
    </citation>
    <scope>NUCLEOTIDE SEQUENCE [LARGE SCALE GENOMIC DNA]</scope>
</reference>
<name>A0A5E4N6T3_9HEMI</name>
<dbReference type="EMBL" id="CABPRJ010001462">
    <property type="protein sequence ID" value="VVC38086.1"/>
    <property type="molecule type" value="Genomic_DNA"/>
</dbReference>
<organism evidence="1 2">
    <name type="scientific">Cinara cedri</name>
    <dbReference type="NCBI Taxonomy" id="506608"/>
    <lineage>
        <taxon>Eukaryota</taxon>
        <taxon>Metazoa</taxon>
        <taxon>Ecdysozoa</taxon>
        <taxon>Arthropoda</taxon>
        <taxon>Hexapoda</taxon>
        <taxon>Insecta</taxon>
        <taxon>Pterygota</taxon>
        <taxon>Neoptera</taxon>
        <taxon>Paraneoptera</taxon>
        <taxon>Hemiptera</taxon>
        <taxon>Sternorrhyncha</taxon>
        <taxon>Aphidomorpha</taxon>
        <taxon>Aphidoidea</taxon>
        <taxon>Aphididae</taxon>
        <taxon>Lachninae</taxon>
        <taxon>Cinara</taxon>
    </lineage>
</organism>
<evidence type="ECO:0000313" key="2">
    <source>
        <dbReference type="Proteomes" id="UP000325440"/>
    </source>
</evidence>
<dbReference type="AlphaFoldDB" id="A0A5E4N6T3"/>